<proteinExistence type="predicted"/>
<protein>
    <submittedName>
        <fullName evidence="4">DUF1254 domain-containing protein</fullName>
    </submittedName>
</protein>
<comment type="caution">
    <text evidence="4">The sequence shown here is derived from an EMBL/GenBank/DDBJ whole genome shotgun (WGS) entry which is preliminary data.</text>
</comment>
<dbReference type="Pfam" id="PF06863">
    <property type="entry name" value="DUF1254"/>
    <property type="match status" value="1"/>
</dbReference>
<dbReference type="InterPro" id="IPR037049">
    <property type="entry name" value="DUF1214_C_sf"/>
</dbReference>
<feature type="signal peptide" evidence="1">
    <location>
        <begin position="1"/>
        <end position="26"/>
    </location>
</feature>
<feature type="chain" id="PRO_5040875227" evidence="1">
    <location>
        <begin position="27"/>
        <end position="486"/>
    </location>
</feature>
<feature type="domain" description="DUF1254" evidence="3">
    <location>
        <begin position="103"/>
        <end position="211"/>
    </location>
</feature>
<evidence type="ECO:0000313" key="4">
    <source>
        <dbReference type="EMBL" id="MCS0497780.1"/>
    </source>
</evidence>
<evidence type="ECO:0000259" key="2">
    <source>
        <dbReference type="Pfam" id="PF06742"/>
    </source>
</evidence>
<keyword evidence="5" id="KW-1185">Reference proteome</keyword>
<evidence type="ECO:0000256" key="1">
    <source>
        <dbReference type="SAM" id="SignalP"/>
    </source>
</evidence>
<evidence type="ECO:0000259" key="3">
    <source>
        <dbReference type="Pfam" id="PF06863"/>
    </source>
</evidence>
<evidence type="ECO:0000313" key="5">
    <source>
        <dbReference type="Proteomes" id="UP001151088"/>
    </source>
</evidence>
<gene>
    <name evidence="4" type="ORF">NVS89_22055</name>
</gene>
<dbReference type="PROSITE" id="PS51257">
    <property type="entry name" value="PROKAR_LIPOPROTEIN"/>
    <property type="match status" value="1"/>
</dbReference>
<dbReference type="InterPro" id="IPR010679">
    <property type="entry name" value="DUF1254"/>
</dbReference>
<dbReference type="SUPFAM" id="SSF160935">
    <property type="entry name" value="VPA0735-like"/>
    <property type="match status" value="1"/>
</dbReference>
<sequence>MMNRIALSTVSFTAMLIAIGACPASAEESIDTRIGNLTFESGYPSDETVQKLYDEMDFQRASQAYIWGLPAVGINEWQKAQADVFKAKNGQMLSFLSFKEKLGILTPNYTTPYIVGIADLEKTGPIVLELPPGLMAGMVMDVWQRVLADLGAVGPDQGKGGKFLILPPGYEGTAPDGYFVVQSPGRVVFMGVRLLAPDREKAIAELIPGIKTYTWSPEGTGEVMPVRAEGEVEWSQMPPHGLPYWESLNDVVQLEPVEERDRFVLAQLRFLGIEKGKPFKPDARQKKILEDAAVVGEAMAKANTSDKRVEPPFWEGTHWKHALVVSTDQRKPGYDQLDERAAWFYEAVAISKAMLSETPGVGQRYIAAYKDKDGDWLTGGTIYRLHVPADPPAEGFWSVTAYAEGTRQMVVTEQGRPDISSRKEDIVANSDGSIDVYFGPKAPEGKEANWVQTNPGEGWFAYFRFYGPTEPFFDKSWGLPDFEKVR</sequence>
<reference evidence="4" key="1">
    <citation type="submission" date="2022-08" db="EMBL/GenBank/DDBJ databases">
        <authorList>
            <person name="Li F."/>
        </authorList>
    </citation>
    <scope>NUCLEOTIDE SEQUENCE</scope>
    <source>
        <strain evidence="4">MQZ15Z-1</strain>
    </source>
</reference>
<dbReference type="Pfam" id="PF06742">
    <property type="entry name" value="DUF1214"/>
    <property type="match status" value="1"/>
</dbReference>
<feature type="domain" description="DUF1214" evidence="2">
    <location>
        <begin position="363"/>
        <end position="470"/>
    </location>
</feature>
<dbReference type="Gene3D" id="1.10.3360.10">
    <property type="entry name" value="VPA0735-like domain"/>
    <property type="match status" value="1"/>
</dbReference>
<dbReference type="InterPro" id="IPR037050">
    <property type="entry name" value="DUF1254_sf"/>
</dbReference>
<dbReference type="Gene3D" id="2.60.120.600">
    <property type="entry name" value="Domain of unknown function DUF1214, C-terminal domain"/>
    <property type="match status" value="1"/>
</dbReference>
<keyword evidence="1" id="KW-0732">Signal</keyword>
<dbReference type="Gene3D" id="2.60.40.1610">
    <property type="entry name" value="Domain of unknown function DUF1254"/>
    <property type="match status" value="1"/>
</dbReference>
<accession>A0A9X2T3W5</accession>
<name>A0A9X2T3W5_9HYPH</name>
<organism evidence="4 5">
    <name type="scientific">Ancylobacter mangrovi</name>
    <dbReference type="NCBI Taxonomy" id="2972472"/>
    <lineage>
        <taxon>Bacteria</taxon>
        <taxon>Pseudomonadati</taxon>
        <taxon>Pseudomonadota</taxon>
        <taxon>Alphaproteobacteria</taxon>
        <taxon>Hyphomicrobiales</taxon>
        <taxon>Xanthobacteraceae</taxon>
        <taxon>Ancylobacter</taxon>
    </lineage>
</organism>
<dbReference type="EMBL" id="JANTHZ010000014">
    <property type="protein sequence ID" value="MCS0497780.1"/>
    <property type="molecule type" value="Genomic_DNA"/>
</dbReference>
<dbReference type="Proteomes" id="UP001151088">
    <property type="component" value="Unassembled WGS sequence"/>
</dbReference>
<dbReference type="InterPro" id="IPR010621">
    <property type="entry name" value="DUF1214"/>
</dbReference>
<dbReference type="PANTHER" id="PTHR36509">
    <property type="entry name" value="BLL3101 PROTEIN"/>
    <property type="match status" value="1"/>
</dbReference>
<dbReference type="PANTHER" id="PTHR36509:SF3">
    <property type="entry name" value="SIGNAL PEPTIDE PROTEIN"/>
    <property type="match status" value="1"/>
</dbReference>
<dbReference type="AlphaFoldDB" id="A0A9X2T3W5"/>